<dbReference type="PROSITE" id="PS50106">
    <property type="entry name" value="PDZ"/>
    <property type="match status" value="1"/>
</dbReference>
<dbReference type="InterPro" id="IPR043504">
    <property type="entry name" value="Peptidase_S1_PA_chymotrypsin"/>
</dbReference>
<name>A0ABP6RIQ3_9PSEU</name>
<keyword evidence="3" id="KW-0378">Hydrolase</keyword>
<evidence type="ECO:0000313" key="8">
    <source>
        <dbReference type="EMBL" id="GAA3365937.1"/>
    </source>
</evidence>
<dbReference type="InterPro" id="IPR001940">
    <property type="entry name" value="Peptidase_S1C"/>
</dbReference>
<evidence type="ECO:0000256" key="2">
    <source>
        <dbReference type="ARBA" id="ARBA00022670"/>
    </source>
</evidence>
<gene>
    <name evidence="7" type="ORF">GCM10020366_11150</name>
    <name evidence="8" type="ORF">GCM10020366_67810</name>
</gene>
<evidence type="ECO:0000256" key="5">
    <source>
        <dbReference type="SAM" id="Phobius"/>
    </source>
</evidence>
<dbReference type="EMBL" id="BAAAYK010000034">
    <property type="protein sequence ID" value="GAA3354444.1"/>
    <property type="molecule type" value="Genomic_DNA"/>
</dbReference>
<dbReference type="InterPro" id="IPR036034">
    <property type="entry name" value="PDZ_sf"/>
</dbReference>
<comment type="similarity">
    <text evidence="1">Belongs to the peptidase S1C family.</text>
</comment>
<dbReference type="InterPro" id="IPR001478">
    <property type="entry name" value="PDZ"/>
</dbReference>
<evidence type="ECO:0000256" key="3">
    <source>
        <dbReference type="ARBA" id="ARBA00022801"/>
    </source>
</evidence>
<dbReference type="SUPFAM" id="SSF50156">
    <property type="entry name" value="PDZ domain-like"/>
    <property type="match status" value="1"/>
</dbReference>
<dbReference type="Gene3D" id="2.40.10.10">
    <property type="entry name" value="Trypsin-like serine proteases"/>
    <property type="match status" value="2"/>
</dbReference>
<dbReference type="EMBL" id="BAAAYK010000038">
    <property type="protein sequence ID" value="GAA3365937.1"/>
    <property type="molecule type" value="Genomic_DNA"/>
</dbReference>
<keyword evidence="9" id="KW-1185">Reference proteome</keyword>
<reference evidence="9" key="2">
    <citation type="journal article" date="2019" name="Int. J. Syst. Evol. Microbiol.">
        <title>The Global Catalogue of Microorganisms (GCM) 10K type strain sequencing project: providing services to taxonomists for standard genome sequencing and annotation.</title>
        <authorList>
            <consortium name="The Broad Institute Genomics Platform"/>
            <consortium name="The Broad Institute Genome Sequencing Center for Infectious Disease"/>
            <person name="Wu L."/>
            <person name="Ma J."/>
        </authorList>
    </citation>
    <scope>NUCLEOTIDE SEQUENCE [LARGE SCALE GENOMIC DNA]</scope>
    <source>
        <strain evidence="9">JCM 9687</strain>
    </source>
</reference>
<protein>
    <submittedName>
        <fullName evidence="7">Trypsin-like peptidase domain-containing protein</fullName>
    </submittedName>
</protein>
<keyword evidence="5" id="KW-0472">Membrane</keyword>
<keyword evidence="5" id="KW-0812">Transmembrane</keyword>
<organism evidence="7 9">
    <name type="scientific">Saccharopolyspora gregorii</name>
    <dbReference type="NCBI Taxonomy" id="33914"/>
    <lineage>
        <taxon>Bacteria</taxon>
        <taxon>Bacillati</taxon>
        <taxon>Actinomycetota</taxon>
        <taxon>Actinomycetes</taxon>
        <taxon>Pseudonocardiales</taxon>
        <taxon>Pseudonocardiaceae</taxon>
        <taxon>Saccharopolyspora</taxon>
    </lineage>
</organism>
<feature type="compositionally biased region" description="Low complexity" evidence="4">
    <location>
        <begin position="182"/>
        <end position="192"/>
    </location>
</feature>
<accession>A0ABP6RIQ3</accession>
<reference evidence="7" key="1">
    <citation type="journal article" date="2014" name="Int. J. Syst. Evol. Microbiol.">
        <title>Complete genome of a new Firmicutes species belonging to the dominant human colonic microbiota ('Ruminococcus bicirculans') reveals two chromosomes and a selective capacity to utilize plant glucans.</title>
        <authorList>
            <consortium name="NISC Comparative Sequencing Program"/>
            <person name="Wegmann U."/>
            <person name="Louis P."/>
            <person name="Goesmann A."/>
            <person name="Henrissat B."/>
            <person name="Duncan S.H."/>
            <person name="Flint H.J."/>
        </authorList>
    </citation>
    <scope>NUCLEOTIDE SEQUENCE</scope>
    <source>
        <strain evidence="7">JCM 9687</strain>
    </source>
</reference>
<feature type="domain" description="PDZ" evidence="6">
    <location>
        <begin position="471"/>
        <end position="554"/>
    </location>
</feature>
<evidence type="ECO:0000256" key="1">
    <source>
        <dbReference type="ARBA" id="ARBA00010541"/>
    </source>
</evidence>
<dbReference type="InterPro" id="IPR009003">
    <property type="entry name" value="Peptidase_S1_PA"/>
</dbReference>
<proteinExistence type="inferred from homology"/>
<dbReference type="Proteomes" id="UP001500483">
    <property type="component" value="Unassembled WGS sequence"/>
</dbReference>
<dbReference type="Pfam" id="PF13180">
    <property type="entry name" value="PDZ_2"/>
    <property type="match status" value="1"/>
</dbReference>
<evidence type="ECO:0000259" key="6">
    <source>
        <dbReference type="PROSITE" id="PS50106"/>
    </source>
</evidence>
<dbReference type="Gene3D" id="2.30.42.10">
    <property type="match status" value="1"/>
</dbReference>
<evidence type="ECO:0000256" key="4">
    <source>
        <dbReference type="SAM" id="MobiDB-lite"/>
    </source>
</evidence>
<reference evidence="7" key="3">
    <citation type="submission" date="2023-12" db="EMBL/GenBank/DDBJ databases">
        <authorList>
            <person name="Sun Q."/>
            <person name="Inoue M."/>
        </authorList>
    </citation>
    <scope>NUCLEOTIDE SEQUENCE</scope>
    <source>
        <strain evidence="7">JCM 9687</strain>
    </source>
</reference>
<dbReference type="Pfam" id="PF13365">
    <property type="entry name" value="Trypsin_2"/>
    <property type="match status" value="1"/>
</dbReference>
<comment type="caution">
    <text evidence="7">The sequence shown here is derived from an EMBL/GenBank/DDBJ whole genome shotgun (WGS) entry which is preliminary data.</text>
</comment>
<dbReference type="SUPFAM" id="SSF50494">
    <property type="entry name" value="Trypsin-like serine proteases"/>
    <property type="match status" value="1"/>
</dbReference>
<dbReference type="InterPro" id="IPR051201">
    <property type="entry name" value="Chloro_Bact_Ser_Proteases"/>
</dbReference>
<feature type="compositionally biased region" description="Basic and acidic residues" evidence="4">
    <location>
        <begin position="32"/>
        <end position="47"/>
    </location>
</feature>
<keyword evidence="5" id="KW-1133">Transmembrane helix</keyword>
<feature type="region of interest" description="Disordered" evidence="4">
    <location>
        <begin position="1"/>
        <end position="200"/>
    </location>
</feature>
<dbReference type="SMART" id="SM00228">
    <property type="entry name" value="PDZ"/>
    <property type="match status" value="1"/>
</dbReference>
<evidence type="ECO:0000313" key="7">
    <source>
        <dbReference type="EMBL" id="GAA3354444.1"/>
    </source>
</evidence>
<sequence>MIHSHADVSTTSQARGAMSEQPRKPAQGSDPVRPDQARPQDDQRHEVPSAPDGDAVHPWQPGSAAPARGVPAADVSRPAQDAPPRHPEVDPAQAAVFGRPAGVSGSFQPGADERAPGVEQAPPPPDALVKAFGRPQGSAESLQREPGETPPAPPADEPASFWSDRGDQDPWRNPSASSVIGPPAVSEAAPETAPEPGPGPLLSAREVLFGRRVRPRSLAALAGVAVLLAGVGGFVGRITAEEGNPLTNPDVTLAEVEPGVDRPSGGVSAVARRIVPAVVSVEVHVGAQGGSGSGVVIDGDGYIVTNNHVVSMAADTPGATVSAVFSDGSRVPARIVGRDVKTDLAVIKVEVANPTVAQLGRSGDLAVGDQVIAVGSPLGLASTVTTGIVSSVHRPVRLAGEGTDTNAVVDAIQTDAAINPGNSGGALVDGNGAVVGINSGIRTIGSGGEGGSIGLGFAIPIDDVRRIAQELIRTGRAAHADLGVNAKSVNDGTTDGAQVLNVRDGGSAAGAGIAEGDVIIRVGDRKVSTADELVVAVDRHRVGETVPVTVVRQGRELVLDVALR</sequence>
<evidence type="ECO:0000313" key="9">
    <source>
        <dbReference type="Proteomes" id="UP001500483"/>
    </source>
</evidence>
<dbReference type="PANTHER" id="PTHR43343:SF3">
    <property type="entry name" value="PROTEASE DO-LIKE 8, CHLOROPLASTIC"/>
    <property type="match status" value="1"/>
</dbReference>
<dbReference type="PRINTS" id="PR00834">
    <property type="entry name" value="PROTEASES2C"/>
</dbReference>
<keyword evidence="2" id="KW-0645">Protease</keyword>
<feature type="transmembrane region" description="Helical" evidence="5">
    <location>
        <begin position="218"/>
        <end position="236"/>
    </location>
</feature>
<dbReference type="PANTHER" id="PTHR43343">
    <property type="entry name" value="PEPTIDASE S12"/>
    <property type="match status" value="1"/>
</dbReference>